<proteinExistence type="predicted"/>
<evidence type="ECO:0000259" key="3">
    <source>
        <dbReference type="Pfam" id="PF00149"/>
    </source>
</evidence>
<dbReference type="InterPro" id="IPR016538">
    <property type="entry name" value="UCP008292"/>
</dbReference>
<dbReference type="GO" id="GO:0008758">
    <property type="term" value="F:UDP-2,3-diacylglucosamine hydrolase activity"/>
    <property type="evidence" value="ECO:0007669"/>
    <property type="project" value="TreeGrafter"/>
</dbReference>
<gene>
    <name evidence="4" type="ORF">D7X12_01155</name>
</gene>
<keyword evidence="5" id="KW-1185">Reference proteome</keyword>
<dbReference type="Proteomes" id="UP000273405">
    <property type="component" value="Unassembled WGS sequence"/>
</dbReference>
<dbReference type="GO" id="GO:0009245">
    <property type="term" value="P:lipid A biosynthetic process"/>
    <property type="evidence" value="ECO:0007669"/>
    <property type="project" value="TreeGrafter"/>
</dbReference>
<dbReference type="AlphaFoldDB" id="A0A3A8NUL1"/>
<dbReference type="PIRSF" id="PIRSF008292">
    <property type="entry name" value="UCP008292"/>
    <property type="match status" value="1"/>
</dbReference>
<accession>A0A3A8NUL1</accession>
<dbReference type="OrthoDB" id="9783437at2"/>
<dbReference type="Gene3D" id="3.60.21.10">
    <property type="match status" value="1"/>
</dbReference>
<dbReference type="PANTHER" id="PTHR31302:SF31">
    <property type="entry name" value="PHOSPHODIESTERASE YAEI"/>
    <property type="match status" value="1"/>
</dbReference>
<dbReference type="InterPro" id="IPR029052">
    <property type="entry name" value="Metallo-depent_PP-like"/>
</dbReference>
<keyword evidence="1" id="KW-0479">Metal-binding</keyword>
<dbReference type="Pfam" id="PF00149">
    <property type="entry name" value="Metallophos"/>
    <property type="match status" value="1"/>
</dbReference>
<evidence type="ECO:0000256" key="2">
    <source>
        <dbReference type="ARBA" id="ARBA00022801"/>
    </source>
</evidence>
<organism evidence="4 5">
    <name type="scientific">Corallococcus sicarius</name>
    <dbReference type="NCBI Taxonomy" id="2316726"/>
    <lineage>
        <taxon>Bacteria</taxon>
        <taxon>Pseudomonadati</taxon>
        <taxon>Myxococcota</taxon>
        <taxon>Myxococcia</taxon>
        <taxon>Myxococcales</taxon>
        <taxon>Cystobacterineae</taxon>
        <taxon>Myxococcaceae</taxon>
        <taxon>Corallococcus</taxon>
    </lineage>
</organism>
<dbReference type="SUPFAM" id="SSF56300">
    <property type="entry name" value="Metallo-dependent phosphatases"/>
    <property type="match status" value="1"/>
</dbReference>
<feature type="domain" description="Calcineurin-like phosphoesterase" evidence="3">
    <location>
        <begin position="2"/>
        <end position="199"/>
    </location>
</feature>
<sequence length="234" mass="25432">MAAVGDLHCRDDQHGRFRQFVKQVNASADLLLLCGDLTDRGMVEEGKVLAEELSALRVPCAAVLGNHDYEHGQVKDICSELSKVGVHILDGDHYIFEKVLGVAGVKGFGGGFGNATLQAFGEGETKSFVQEAVKESLKLEAALSHLDTEKKVVIMHYAPIPETLDGENIEIRPFLGTSRLSMPIDHYGAACVFHGHAHHGAREGKTKSGIPVFNVAMPLLTKFTPEQRFALMEV</sequence>
<name>A0A3A8NUL1_9BACT</name>
<dbReference type="InterPro" id="IPR051158">
    <property type="entry name" value="Metallophosphoesterase_sf"/>
</dbReference>
<dbReference type="EMBL" id="RAWG01000004">
    <property type="protein sequence ID" value="RKH48086.1"/>
    <property type="molecule type" value="Genomic_DNA"/>
</dbReference>
<protein>
    <submittedName>
        <fullName evidence="4">Metallophosphoesterase</fullName>
    </submittedName>
</protein>
<dbReference type="GO" id="GO:0046872">
    <property type="term" value="F:metal ion binding"/>
    <property type="evidence" value="ECO:0007669"/>
    <property type="project" value="UniProtKB-KW"/>
</dbReference>
<evidence type="ECO:0000256" key="1">
    <source>
        <dbReference type="ARBA" id="ARBA00022723"/>
    </source>
</evidence>
<dbReference type="InterPro" id="IPR004843">
    <property type="entry name" value="Calcineurin-like_PHP"/>
</dbReference>
<evidence type="ECO:0000313" key="5">
    <source>
        <dbReference type="Proteomes" id="UP000273405"/>
    </source>
</evidence>
<reference evidence="5" key="1">
    <citation type="submission" date="2018-09" db="EMBL/GenBank/DDBJ databases">
        <authorList>
            <person name="Livingstone P.G."/>
            <person name="Whitworth D.E."/>
        </authorList>
    </citation>
    <scope>NUCLEOTIDE SEQUENCE [LARGE SCALE GENOMIC DNA]</scope>
    <source>
        <strain evidence="5">CA040B</strain>
    </source>
</reference>
<dbReference type="PANTHER" id="PTHR31302">
    <property type="entry name" value="TRANSMEMBRANE PROTEIN WITH METALLOPHOSPHOESTERASE DOMAIN-RELATED"/>
    <property type="match status" value="1"/>
</dbReference>
<evidence type="ECO:0000313" key="4">
    <source>
        <dbReference type="EMBL" id="RKH48086.1"/>
    </source>
</evidence>
<keyword evidence="2" id="KW-0378">Hydrolase</keyword>
<dbReference type="GO" id="GO:0016020">
    <property type="term" value="C:membrane"/>
    <property type="evidence" value="ECO:0007669"/>
    <property type="project" value="GOC"/>
</dbReference>
<comment type="caution">
    <text evidence="4">The sequence shown here is derived from an EMBL/GenBank/DDBJ whole genome shotgun (WGS) entry which is preliminary data.</text>
</comment>
<dbReference type="RefSeq" id="WP_120623439.1">
    <property type="nucleotide sequence ID" value="NZ_RAWG01000004.1"/>
</dbReference>